<dbReference type="RefSeq" id="WP_237602688.1">
    <property type="nucleotide sequence ID" value="NZ_JAIRBA010000011.1"/>
</dbReference>
<dbReference type="InterPro" id="IPR026444">
    <property type="entry name" value="Secre_tail"/>
</dbReference>
<feature type="region of interest" description="Disordered" evidence="2">
    <location>
        <begin position="368"/>
        <end position="395"/>
    </location>
</feature>
<feature type="chain" id="PRO_5040732655" evidence="3">
    <location>
        <begin position="20"/>
        <end position="641"/>
    </location>
</feature>
<dbReference type="AlphaFoldDB" id="A0A9X1QW42"/>
<protein>
    <submittedName>
        <fullName evidence="4">T9SS type A sorting domain-containing protein</fullName>
    </submittedName>
</protein>
<evidence type="ECO:0000313" key="4">
    <source>
        <dbReference type="EMBL" id="MCG2418899.1"/>
    </source>
</evidence>
<comment type="caution">
    <text evidence="4">The sequence shown here is derived from an EMBL/GenBank/DDBJ whole genome shotgun (WGS) entry which is preliminary data.</text>
</comment>
<evidence type="ECO:0000256" key="3">
    <source>
        <dbReference type="SAM" id="SignalP"/>
    </source>
</evidence>
<keyword evidence="1 3" id="KW-0732">Signal</keyword>
<sequence length="641" mass="70978">MKNLLLFSIFLLTTVSVFAQLTVRPNGASESFIYVDDEVLFVEKDVRLFRNNANNDLEASIYLRNNGQLVQGNNNRKNKKSGQLSVQQNTPVTNAWAYYYWCSPVGDPGIEGNPTDNGNQNFGVGLIYEPTNSTTAAQQVATTTGLNGSTGPLRISTRWLYTFVNPGTEREGNYQAMGGGLNAPPGFGFTMKGVGTDVPGGDQIYEFRGRPNNGTFEVEVKAPVNGEAQMTFTGNPYPSALDLNKLFYDNGNGELGAIWYYDENRSVASHYYSQKPFGYGVWVPDEKDTDANNTDNFPSGFYTAAPFYIYNAGGSTGTGAGTGGADQNKRYAPIGQGFMFVGEADGTVKIRNKQRVFYKEDTAGSVFQRPESVNSYEGSDSPETEGRNYSTVSETASLSNRTPMMRLWAIFDRAVTRDMVIAFYDQATDGYDRGLDGLSAQDLHTDAYFPIGPDNARLPYVINGTNYVPEKYIPIAFKIRNTSLIELRLVEEINQPYERAYLYDSQENTYKQLNGATLARVTLTLPPGTYDNRFFIFFRGTNRPGGEPDTELDIKSLVAENVSFFQNNPGKQLEVRNPEGYVIKAASVYDMSGKLVISEKNLGDNTKFSFFTGNLSSGVYLVKLITENDIVIDYKAVVHNQ</sequence>
<dbReference type="Proteomes" id="UP001139461">
    <property type="component" value="Unassembled WGS sequence"/>
</dbReference>
<dbReference type="EMBL" id="JAIRBA010000011">
    <property type="protein sequence ID" value="MCG2418899.1"/>
    <property type="molecule type" value="Genomic_DNA"/>
</dbReference>
<evidence type="ECO:0000256" key="1">
    <source>
        <dbReference type="ARBA" id="ARBA00022729"/>
    </source>
</evidence>
<gene>
    <name evidence="4" type="ORF">K8089_07680</name>
</gene>
<accession>A0A9X1QW42</accession>
<reference evidence="4" key="1">
    <citation type="submission" date="2021-09" db="EMBL/GenBank/DDBJ databases">
        <title>Genome of Aequorivita sp. strain F47161.</title>
        <authorList>
            <person name="Wang Y."/>
        </authorList>
    </citation>
    <scope>NUCLEOTIDE SEQUENCE</scope>
    <source>
        <strain evidence="4">F47161</strain>
    </source>
</reference>
<name>A0A9X1QW42_9FLAO</name>
<organism evidence="4 5">
    <name type="scientific">Aequorivita vitellina</name>
    <dbReference type="NCBI Taxonomy" id="2874475"/>
    <lineage>
        <taxon>Bacteria</taxon>
        <taxon>Pseudomonadati</taxon>
        <taxon>Bacteroidota</taxon>
        <taxon>Flavobacteriia</taxon>
        <taxon>Flavobacteriales</taxon>
        <taxon>Flavobacteriaceae</taxon>
        <taxon>Aequorivita</taxon>
    </lineage>
</organism>
<feature type="signal peptide" evidence="3">
    <location>
        <begin position="1"/>
        <end position="19"/>
    </location>
</feature>
<dbReference type="NCBIfam" id="TIGR04183">
    <property type="entry name" value="Por_Secre_tail"/>
    <property type="match status" value="1"/>
</dbReference>
<evidence type="ECO:0000313" key="5">
    <source>
        <dbReference type="Proteomes" id="UP001139461"/>
    </source>
</evidence>
<keyword evidence="5" id="KW-1185">Reference proteome</keyword>
<proteinExistence type="predicted"/>
<evidence type="ECO:0000256" key="2">
    <source>
        <dbReference type="SAM" id="MobiDB-lite"/>
    </source>
</evidence>